<protein>
    <recommendedName>
        <fullName evidence="4">Trehalose 6-phosphate phosphatase</fullName>
        <ecNumber evidence="4">3.1.3.12</ecNumber>
    </recommendedName>
</protein>
<dbReference type="EC" id="3.1.3.12" evidence="4"/>
<keyword evidence="4" id="KW-0460">Magnesium</keyword>
<evidence type="ECO:0000313" key="6">
    <source>
        <dbReference type="Proteomes" id="UP000019063"/>
    </source>
</evidence>
<dbReference type="InterPro" id="IPR044651">
    <property type="entry name" value="OTSB-like"/>
</dbReference>
<gene>
    <name evidence="5" type="ORF">ATO8_11769</name>
</gene>
<dbReference type="GO" id="GO:0004805">
    <property type="term" value="F:trehalose-phosphatase activity"/>
    <property type="evidence" value="ECO:0007669"/>
    <property type="project" value="UniProtKB-EC"/>
</dbReference>
<sequence length="250" mass="26420">MTQTPPLPAPRQHAFFLDFDGTLAPIVDDPGGVHMPDDTRDAIRALQARTDRAVAVVTGRALVDLVPHLRGLQLPLSGSHGHEVWHPGDPPVARSGMAPALEPAEARLRALAARHNLVLERKPGALTVHFRGMPHLEDIVRDAVGQEAERGDDLKALHGNMVAEVVLAAAGKGAAIRGFLDAAPFLGRRPVMIGDDVTDEDGFAAAQERGGFGIKIGAGDTCAHYRLASVAALAEWLDAVAESDLTAPPE</sequence>
<keyword evidence="3 4" id="KW-0378">Hydrolase</keyword>
<keyword evidence="6" id="KW-1185">Reference proteome</keyword>
<dbReference type="GO" id="GO:0005992">
    <property type="term" value="P:trehalose biosynthetic process"/>
    <property type="evidence" value="ECO:0007669"/>
    <property type="project" value="UniProtKB-UniPathway"/>
</dbReference>
<dbReference type="NCBIfam" id="TIGR00685">
    <property type="entry name" value="T6PP"/>
    <property type="match status" value="1"/>
</dbReference>
<dbReference type="PANTHER" id="PTHR43768:SF3">
    <property type="entry name" value="TREHALOSE 6-PHOSPHATE PHOSPHATASE"/>
    <property type="match status" value="1"/>
</dbReference>
<comment type="pathway">
    <text evidence="1 4">Glycan biosynthesis; trehalose biosynthesis.</text>
</comment>
<dbReference type="AlphaFoldDB" id="W4HJ04"/>
<keyword evidence="4" id="KW-0479">Metal-binding</keyword>
<dbReference type="RefSeq" id="WP_051487730.1">
    <property type="nucleotide sequence ID" value="NZ_AQQW01000006.1"/>
</dbReference>
<name>W4HJ04_9RHOB</name>
<comment type="caution">
    <text evidence="5">The sequence shown here is derived from an EMBL/GenBank/DDBJ whole genome shotgun (WGS) entry which is preliminary data.</text>
</comment>
<dbReference type="InterPro" id="IPR036412">
    <property type="entry name" value="HAD-like_sf"/>
</dbReference>
<dbReference type="UniPathway" id="UPA00299"/>
<evidence type="ECO:0000256" key="2">
    <source>
        <dbReference type="ARBA" id="ARBA00008770"/>
    </source>
</evidence>
<dbReference type="STRING" id="1379903.ATO8_11769"/>
<comment type="catalytic activity">
    <reaction evidence="4">
        <text>alpha,alpha-trehalose 6-phosphate + H2O = alpha,alpha-trehalose + phosphate</text>
        <dbReference type="Rhea" id="RHEA:23420"/>
        <dbReference type="ChEBI" id="CHEBI:15377"/>
        <dbReference type="ChEBI" id="CHEBI:16551"/>
        <dbReference type="ChEBI" id="CHEBI:43474"/>
        <dbReference type="ChEBI" id="CHEBI:58429"/>
        <dbReference type="EC" id="3.1.3.12"/>
    </reaction>
</comment>
<dbReference type="Gene3D" id="3.40.50.1000">
    <property type="entry name" value="HAD superfamily/HAD-like"/>
    <property type="match status" value="1"/>
</dbReference>
<dbReference type="NCBIfam" id="TIGR01484">
    <property type="entry name" value="HAD-SF-IIB"/>
    <property type="match status" value="1"/>
</dbReference>
<proteinExistence type="inferred from homology"/>
<dbReference type="Proteomes" id="UP000019063">
    <property type="component" value="Unassembled WGS sequence"/>
</dbReference>
<dbReference type="eggNOG" id="COG1877">
    <property type="taxonomic scope" value="Bacteria"/>
</dbReference>
<comment type="cofactor">
    <cofactor evidence="4">
        <name>Mg(2+)</name>
        <dbReference type="ChEBI" id="CHEBI:18420"/>
    </cofactor>
</comment>
<dbReference type="InterPro" id="IPR023214">
    <property type="entry name" value="HAD_sf"/>
</dbReference>
<dbReference type="InterPro" id="IPR006379">
    <property type="entry name" value="HAD-SF_hydro_IIB"/>
</dbReference>
<evidence type="ECO:0000313" key="5">
    <source>
        <dbReference type="EMBL" id="ETW12694.1"/>
    </source>
</evidence>
<dbReference type="SUPFAM" id="SSF56784">
    <property type="entry name" value="HAD-like"/>
    <property type="match status" value="1"/>
</dbReference>
<dbReference type="Pfam" id="PF02358">
    <property type="entry name" value="Trehalose_PPase"/>
    <property type="match status" value="1"/>
</dbReference>
<accession>W4HJ04</accession>
<dbReference type="InterPro" id="IPR003337">
    <property type="entry name" value="Trehalose_PPase"/>
</dbReference>
<organism evidence="5 6">
    <name type="scientific">Roseivivax marinus</name>
    <dbReference type="NCBI Taxonomy" id="1379903"/>
    <lineage>
        <taxon>Bacteria</taxon>
        <taxon>Pseudomonadati</taxon>
        <taxon>Pseudomonadota</taxon>
        <taxon>Alphaproteobacteria</taxon>
        <taxon>Rhodobacterales</taxon>
        <taxon>Roseobacteraceae</taxon>
        <taxon>Roseivivax</taxon>
    </lineage>
</organism>
<dbReference type="EMBL" id="AQQW01000006">
    <property type="protein sequence ID" value="ETW12694.1"/>
    <property type="molecule type" value="Genomic_DNA"/>
</dbReference>
<evidence type="ECO:0000256" key="1">
    <source>
        <dbReference type="ARBA" id="ARBA00005199"/>
    </source>
</evidence>
<dbReference type="PATRIC" id="fig|1317118.6.peg.2425"/>
<comment type="function">
    <text evidence="4">Removes the phosphate from trehalose 6-phosphate to produce free trehalose.</text>
</comment>
<dbReference type="Gene3D" id="3.30.70.1020">
    <property type="entry name" value="Trehalose-6-phosphate phosphatase related protein, domain 2"/>
    <property type="match status" value="1"/>
</dbReference>
<evidence type="ECO:0000256" key="3">
    <source>
        <dbReference type="ARBA" id="ARBA00022801"/>
    </source>
</evidence>
<dbReference type="PANTHER" id="PTHR43768">
    <property type="entry name" value="TREHALOSE 6-PHOSPHATE PHOSPHATASE"/>
    <property type="match status" value="1"/>
</dbReference>
<dbReference type="GO" id="GO:0046872">
    <property type="term" value="F:metal ion binding"/>
    <property type="evidence" value="ECO:0007669"/>
    <property type="project" value="UniProtKB-KW"/>
</dbReference>
<evidence type="ECO:0000256" key="4">
    <source>
        <dbReference type="RuleBase" id="RU361117"/>
    </source>
</evidence>
<comment type="similarity">
    <text evidence="2 4">Belongs to the trehalose phosphatase family.</text>
</comment>
<reference evidence="5 6" key="1">
    <citation type="journal article" date="2014" name="Antonie Van Leeuwenhoek">
        <title>Roseivivax atlanticus sp. nov., isolated from surface seawater of the Atlantic Ocean.</title>
        <authorList>
            <person name="Li G."/>
            <person name="Lai Q."/>
            <person name="Liu X."/>
            <person name="Sun F."/>
            <person name="Shao Z."/>
        </authorList>
    </citation>
    <scope>NUCLEOTIDE SEQUENCE [LARGE SCALE GENOMIC DNA]</scope>
    <source>
        <strain evidence="5 6">22II-s10s</strain>
    </source>
</reference>